<proteinExistence type="inferred from homology"/>
<evidence type="ECO:0000256" key="5">
    <source>
        <dbReference type="ARBA" id="ARBA00023136"/>
    </source>
</evidence>
<comment type="similarity">
    <text evidence="2">Belongs to the TMEM19 family.</text>
</comment>
<name>A0A2A2TEK6_9CYAN</name>
<evidence type="ECO:0000313" key="8">
    <source>
        <dbReference type="Proteomes" id="UP000218238"/>
    </source>
</evidence>
<dbReference type="PANTHER" id="PTHR13353">
    <property type="entry name" value="TRANSMEMBRANE PROTEIN 19"/>
    <property type="match status" value="1"/>
</dbReference>
<dbReference type="Pfam" id="PF01940">
    <property type="entry name" value="DUF92"/>
    <property type="match status" value="1"/>
</dbReference>
<keyword evidence="5 6" id="KW-0472">Membrane</keyword>
<evidence type="ECO:0000256" key="6">
    <source>
        <dbReference type="SAM" id="Phobius"/>
    </source>
</evidence>
<sequence length="271" mass="28394">MLSLISDFNAGVVTILPQGIAIALAKLTGGIALNTVLLGLAWILPKKLLTTSGYFNAWLLGVLIWTTLGWQGYLVVMFYFLVGSFVTKIGMAQKEAEGIAEKRSGARGPENVWGSALIGALCAMGAGIFSANTFLHPLFLLGYVASFSTKLSDTCASEVGKAYGQRTFLITTLQPVPRGTEGAVSLEGTLAGVVASVVQALVGFGVGLINGLDVGWCILAAFIATNIESVIGATLQSKYDWLTNELVNIINTLIGAIAAILFALSWLSVSS</sequence>
<feature type="transmembrane region" description="Helical" evidence="6">
    <location>
        <begin position="72"/>
        <end position="91"/>
    </location>
</feature>
<feature type="transmembrane region" description="Helical" evidence="6">
    <location>
        <begin position="20"/>
        <end position="41"/>
    </location>
</feature>
<comment type="subcellular location">
    <subcellularLocation>
        <location evidence="1">Membrane</location>
        <topology evidence="1">Multi-pass membrane protein</topology>
    </subcellularLocation>
</comment>
<reference evidence="7 8" key="1">
    <citation type="submission" date="2017-08" db="EMBL/GenBank/DDBJ databases">
        <title>Draft genome sequence of filamentous cyanobacterium Calothrix elsteri CCALA 953.</title>
        <authorList>
            <person name="Gagunashvili A.N."/>
            <person name="Elster J."/>
            <person name="Andresson O.S."/>
        </authorList>
    </citation>
    <scope>NUCLEOTIDE SEQUENCE [LARGE SCALE GENOMIC DNA]</scope>
    <source>
        <strain evidence="7 8">CCALA 953</strain>
    </source>
</reference>
<dbReference type="PANTHER" id="PTHR13353:SF5">
    <property type="entry name" value="TRANSMEMBRANE PROTEIN 19"/>
    <property type="match status" value="1"/>
</dbReference>
<accession>A0A2A2TEK6</accession>
<feature type="transmembrane region" description="Helical" evidence="6">
    <location>
        <begin position="247"/>
        <end position="269"/>
    </location>
</feature>
<organism evidence="7 8">
    <name type="scientific">Brunnivagina elsteri CCALA 953</name>
    <dbReference type="NCBI Taxonomy" id="987040"/>
    <lineage>
        <taxon>Bacteria</taxon>
        <taxon>Bacillati</taxon>
        <taxon>Cyanobacteriota</taxon>
        <taxon>Cyanophyceae</taxon>
        <taxon>Nostocales</taxon>
        <taxon>Calotrichaceae</taxon>
        <taxon>Brunnivagina</taxon>
    </lineage>
</organism>
<feature type="transmembrane region" description="Helical" evidence="6">
    <location>
        <begin position="216"/>
        <end position="235"/>
    </location>
</feature>
<dbReference type="OrthoDB" id="539948at2"/>
<keyword evidence="3 6" id="KW-0812">Transmembrane</keyword>
<dbReference type="NCBIfam" id="TIGR00297">
    <property type="entry name" value="TIGR00297 family protein"/>
    <property type="match status" value="1"/>
</dbReference>
<comment type="caution">
    <text evidence="7">The sequence shown here is derived from an EMBL/GenBank/DDBJ whole genome shotgun (WGS) entry which is preliminary data.</text>
</comment>
<evidence type="ECO:0000256" key="2">
    <source>
        <dbReference type="ARBA" id="ARBA00009012"/>
    </source>
</evidence>
<evidence type="ECO:0000256" key="1">
    <source>
        <dbReference type="ARBA" id="ARBA00004141"/>
    </source>
</evidence>
<dbReference type="InterPro" id="IPR002794">
    <property type="entry name" value="DUF92_TMEM19"/>
</dbReference>
<evidence type="ECO:0000256" key="3">
    <source>
        <dbReference type="ARBA" id="ARBA00022692"/>
    </source>
</evidence>
<keyword evidence="8" id="KW-1185">Reference proteome</keyword>
<dbReference type="GO" id="GO:0016020">
    <property type="term" value="C:membrane"/>
    <property type="evidence" value="ECO:0007669"/>
    <property type="project" value="UniProtKB-SubCell"/>
</dbReference>
<gene>
    <name evidence="7" type="ORF">CK510_20635</name>
</gene>
<feature type="transmembrane region" description="Helical" evidence="6">
    <location>
        <begin position="190"/>
        <end position="209"/>
    </location>
</feature>
<keyword evidence="4 6" id="KW-1133">Transmembrane helix</keyword>
<feature type="transmembrane region" description="Helical" evidence="6">
    <location>
        <begin position="112"/>
        <end position="131"/>
    </location>
</feature>
<dbReference type="AlphaFoldDB" id="A0A2A2TEK6"/>
<dbReference type="EMBL" id="NTFS01000270">
    <property type="protein sequence ID" value="PAX52194.1"/>
    <property type="molecule type" value="Genomic_DNA"/>
</dbReference>
<evidence type="ECO:0000256" key="4">
    <source>
        <dbReference type="ARBA" id="ARBA00022989"/>
    </source>
</evidence>
<dbReference type="Proteomes" id="UP000218238">
    <property type="component" value="Unassembled WGS sequence"/>
</dbReference>
<evidence type="ECO:0000313" key="7">
    <source>
        <dbReference type="EMBL" id="PAX52194.1"/>
    </source>
</evidence>
<protein>
    <submittedName>
        <fullName evidence="7">TIGR00297 family protein</fullName>
    </submittedName>
</protein>